<dbReference type="GeneID" id="80345678"/>
<accession>A0A7G1KIR0</accession>
<gene>
    <name evidence="1" type="ORF">NWFMUON74_10660</name>
</gene>
<organism evidence="1 2">
    <name type="scientific">Nocardia wallacei</name>
    <dbReference type="NCBI Taxonomy" id="480035"/>
    <lineage>
        <taxon>Bacteria</taxon>
        <taxon>Bacillati</taxon>
        <taxon>Actinomycetota</taxon>
        <taxon>Actinomycetes</taxon>
        <taxon>Mycobacteriales</taxon>
        <taxon>Nocardiaceae</taxon>
        <taxon>Nocardia</taxon>
    </lineage>
</organism>
<reference evidence="1 2" key="1">
    <citation type="submission" date="2020-08" db="EMBL/GenBank/DDBJ databases">
        <title>Genome Sequencing of Nocardia wallacei strain FMUON74 and assembly.</title>
        <authorList>
            <person name="Toyokawa M."/>
            <person name="Uesaka K."/>
        </authorList>
    </citation>
    <scope>NUCLEOTIDE SEQUENCE [LARGE SCALE GENOMIC DNA]</scope>
    <source>
        <strain evidence="1 2">FMUON74</strain>
    </source>
</reference>
<dbReference type="AlphaFoldDB" id="A0A7G1KIR0"/>
<evidence type="ECO:0008006" key="3">
    <source>
        <dbReference type="Google" id="ProtNLM"/>
    </source>
</evidence>
<dbReference type="Gene3D" id="3.90.550.40">
    <property type="match status" value="1"/>
</dbReference>
<dbReference type="SUPFAM" id="SSF53448">
    <property type="entry name" value="Nucleotide-diphospho-sugar transferases"/>
    <property type="match status" value="1"/>
</dbReference>
<proteinExistence type="predicted"/>
<dbReference type="Proteomes" id="UP000516173">
    <property type="component" value="Chromosome"/>
</dbReference>
<dbReference type="RefSeq" id="WP_187686860.1">
    <property type="nucleotide sequence ID" value="NZ_AP023396.1"/>
</dbReference>
<evidence type="ECO:0000313" key="1">
    <source>
        <dbReference type="EMBL" id="BCK53294.1"/>
    </source>
</evidence>
<evidence type="ECO:0000313" key="2">
    <source>
        <dbReference type="Proteomes" id="UP000516173"/>
    </source>
</evidence>
<dbReference type="EMBL" id="AP023396">
    <property type="protein sequence ID" value="BCK53294.1"/>
    <property type="molecule type" value="Genomic_DNA"/>
</dbReference>
<name>A0A7G1KIR0_9NOCA</name>
<dbReference type="InterPro" id="IPR029044">
    <property type="entry name" value="Nucleotide-diphossugar_trans"/>
</dbReference>
<keyword evidence="2" id="KW-1185">Reference proteome</keyword>
<protein>
    <recommendedName>
        <fullName evidence="3">Glycosyltransferase 2-like domain-containing protein</fullName>
    </recommendedName>
</protein>
<sequence length="237" mass="27474">MEKDPSGCVVLVPARDHIDPACEYNLRQLERLGYTVWRVFGVSAIDQGRNRLATKALAKGFDELMWIDSDVKFDPESVETLRSHDLPIVCGIYAKKHPRFQPACGFLPGTREIHFGKHGGLMEIRHAAGGFLYTKREVYEKIAVHEKLPICQRNTSPRIPFFLPMVVDREDDTWYLGEDFAFCERARRSGFSIFADTRIRLEHVGRYNYSWDDANQSWERYTGYTIHLNTNEEQDPQ</sequence>
<dbReference type="KEGG" id="nwl:NWFMUON74_10660"/>